<proteinExistence type="predicted"/>
<reference evidence="1 2" key="1">
    <citation type="journal article" date="2024" name="Chem. Sci.">
        <title>Discovery of megapolipeptins by genome mining of a Burkholderiales bacteria collection.</title>
        <authorList>
            <person name="Paulo B.S."/>
            <person name="Recchia M.J.J."/>
            <person name="Lee S."/>
            <person name="Fergusson C.H."/>
            <person name="Romanowski S.B."/>
            <person name="Hernandez A."/>
            <person name="Krull N."/>
            <person name="Liu D.Y."/>
            <person name="Cavanagh H."/>
            <person name="Bos A."/>
            <person name="Gray C.A."/>
            <person name="Murphy B.T."/>
            <person name="Linington R.G."/>
            <person name="Eustaquio A.S."/>
        </authorList>
    </citation>
    <scope>NUCLEOTIDE SEQUENCE [LARGE SCALE GENOMIC DNA]</scope>
    <source>
        <strain evidence="1 2">RL17-379-BIB-C</strain>
    </source>
</reference>
<comment type="caution">
    <text evidence="1">The sequence shown here is derived from an EMBL/GenBank/DDBJ whole genome shotgun (WGS) entry which is preliminary data.</text>
</comment>
<gene>
    <name evidence="1" type="ORF">PQR00_00670</name>
</gene>
<name>A0ABW9BSM9_9BURK</name>
<dbReference type="EMBL" id="JAQQDH010000001">
    <property type="protein sequence ID" value="MFM0442083.1"/>
    <property type="molecule type" value="Genomic_DNA"/>
</dbReference>
<protein>
    <submittedName>
        <fullName evidence="1">Uncharacterized protein</fullName>
    </submittedName>
</protein>
<keyword evidence="2" id="KW-1185">Reference proteome</keyword>
<evidence type="ECO:0000313" key="2">
    <source>
        <dbReference type="Proteomes" id="UP001629288"/>
    </source>
</evidence>
<evidence type="ECO:0000313" key="1">
    <source>
        <dbReference type="EMBL" id="MFM0442083.1"/>
    </source>
</evidence>
<dbReference type="Proteomes" id="UP001629288">
    <property type="component" value="Unassembled WGS sequence"/>
</dbReference>
<sequence>MTTLHEEVELPPYKIVIDAELENRRGTPDPSGCYYARAMITRLDGAPVYKNFVTYRIERGDAFGDPERAFRDAEERVREAIANRFPDN</sequence>
<dbReference type="RefSeq" id="WP_087754159.1">
    <property type="nucleotide sequence ID" value="NZ_JAQQDH010000001.1"/>
</dbReference>
<accession>A0ABW9BSM9</accession>
<organism evidence="1 2">
    <name type="scientific">Paraburkholderia strydomiana</name>
    <dbReference type="NCBI Taxonomy" id="1245417"/>
    <lineage>
        <taxon>Bacteria</taxon>
        <taxon>Pseudomonadati</taxon>
        <taxon>Pseudomonadota</taxon>
        <taxon>Betaproteobacteria</taxon>
        <taxon>Burkholderiales</taxon>
        <taxon>Burkholderiaceae</taxon>
        <taxon>Paraburkholderia</taxon>
    </lineage>
</organism>